<protein>
    <submittedName>
        <fullName evidence="1">Uncharacterized protein</fullName>
    </submittedName>
</protein>
<reference evidence="1" key="1">
    <citation type="submission" date="2022-11" db="EMBL/GenBank/DDBJ databases">
        <title>Genome Sequence of Boeremia exigua.</title>
        <authorList>
            <person name="Buettner E."/>
        </authorList>
    </citation>
    <scope>NUCLEOTIDE SEQUENCE</scope>
    <source>
        <strain evidence="1">CU02</strain>
    </source>
</reference>
<dbReference type="EMBL" id="JAPHNI010001553">
    <property type="protein sequence ID" value="KAJ8105321.1"/>
    <property type="molecule type" value="Genomic_DNA"/>
</dbReference>
<proteinExistence type="predicted"/>
<gene>
    <name evidence="1" type="ORF">OPT61_g10249</name>
</gene>
<evidence type="ECO:0000313" key="1">
    <source>
        <dbReference type="EMBL" id="KAJ8105321.1"/>
    </source>
</evidence>
<comment type="caution">
    <text evidence="1">The sequence shown here is derived from an EMBL/GenBank/DDBJ whole genome shotgun (WGS) entry which is preliminary data.</text>
</comment>
<evidence type="ECO:0000313" key="2">
    <source>
        <dbReference type="Proteomes" id="UP001153331"/>
    </source>
</evidence>
<name>A0ACC2HQJ1_9PLEO</name>
<keyword evidence="2" id="KW-1185">Reference proteome</keyword>
<dbReference type="Proteomes" id="UP001153331">
    <property type="component" value="Unassembled WGS sequence"/>
</dbReference>
<organism evidence="1 2">
    <name type="scientific">Boeremia exigua</name>
    <dbReference type="NCBI Taxonomy" id="749465"/>
    <lineage>
        <taxon>Eukaryota</taxon>
        <taxon>Fungi</taxon>
        <taxon>Dikarya</taxon>
        <taxon>Ascomycota</taxon>
        <taxon>Pezizomycotina</taxon>
        <taxon>Dothideomycetes</taxon>
        <taxon>Pleosporomycetidae</taxon>
        <taxon>Pleosporales</taxon>
        <taxon>Pleosporineae</taxon>
        <taxon>Didymellaceae</taxon>
        <taxon>Boeremia</taxon>
    </lineage>
</organism>
<accession>A0ACC2HQJ1</accession>
<sequence>MKLSTTLAALFAATVVAAPELVKPRALYNDAAPHPNDANFISAVMRAHWYWRRLHCAQDLVWDQGLAEAARRDIAECTNMPEHASHTHPLTSPANPPRCAPAATCPRRSPPPTATTPGSSSPAPPPTAGTRRRPSTRTTAPPTTTPGATSRRWCGATRRASAAPWATATRTRCSGPAASTAFAAQVWGPVCGDPSTGDVRKRAEVGYDWTRK</sequence>